<dbReference type="EMBL" id="JABSTU010000009">
    <property type="protein sequence ID" value="KAH8022512.1"/>
    <property type="molecule type" value="Genomic_DNA"/>
</dbReference>
<evidence type="ECO:0000256" key="8">
    <source>
        <dbReference type="SAM" id="MobiDB-lite"/>
    </source>
</evidence>
<name>A0A9J6DKZ3_RHIMP</name>
<feature type="chain" id="PRO_5039936228" description="Medium-chain acyl-CoA ligase ACSF2, mitochondrial" evidence="9">
    <location>
        <begin position="32"/>
        <end position="753"/>
    </location>
</feature>
<evidence type="ECO:0000256" key="2">
    <source>
        <dbReference type="ARBA" id="ARBA00022598"/>
    </source>
</evidence>
<feature type="domain" description="EF-hand" evidence="10">
    <location>
        <begin position="81"/>
        <end position="116"/>
    </location>
</feature>
<evidence type="ECO:0000256" key="4">
    <source>
        <dbReference type="ARBA" id="ARBA00039009"/>
    </source>
</evidence>
<dbReference type="Gene3D" id="3.40.50.12780">
    <property type="entry name" value="N-terminal domain of ligase-like"/>
    <property type="match status" value="1"/>
</dbReference>
<evidence type="ECO:0000256" key="7">
    <source>
        <dbReference type="ARBA" id="ARBA00048277"/>
    </source>
</evidence>
<dbReference type="PROSITE" id="PS50222">
    <property type="entry name" value="EF_HAND_2"/>
    <property type="match status" value="1"/>
</dbReference>
<dbReference type="PANTHER" id="PTHR43201">
    <property type="entry name" value="ACYL-COA SYNTHETASE"/>
    <property type="match status" value="1"/>
</dbReference>
<dbReference type="FunFam" id="3.40.50.12780:FF:000003">
    <property type="entry name" value="Long-chain-fatty-acid--CoA ligase FadD"/>
    <property type="match status" value="1"/>
</dbReference>
<comment type="similarity">
    <text evidence="1">Belongs to the ATP-dependent AMP-binding enzyme family.</text>
</comment>
<proteinExistence type="inferred from homology"/>
<dbReference type="InterPro" id="IPR002048">
    <property type="entry name" value="EF_hand_dom"/>
</dbReference>
<evidence type="ECO:0000256" key="1">
    <source>
        <dbReference type="ARBA" id="ARBA00006432"/>
    </source>
</evidence>
<evidence type="ECO:0000259" key="10">
    <source>
        <dbReference type="PROSITE" id="PS50222"/>
    </source>
</evidence>
<keyword evidence="2" id="KW-0436">Ligase</keyword>
<sequence length="753" mass="85153">MASPLAATCWARSLVLYWAVCVTIISTCVCAHDHGHSHSSPSSKAAQFRQRWDATDVIRDVEHIKEDLATLVDMKSTGQMTDEEITFYFFRMHDFDDNTMLDGIEFLSAMQHTIDHGFAPGVEPKSLDDIIRTKFEVQENKDRREGYTGRAQGKCKCDLQRVRLRDQNEDFVEDPLIEEENEEERSNEKTPDMPPWYSSKGYPYDYGMGEELGNMFSPHNEDLFKDKEYIFEEPKKTFEEIYEEVFRRALTKLSYYHRPGRERLFSCTVGDVIEKTADVRGDSLAIVSTHQSIRKTYAEYKKDIDLFAAALISLKLGIGSRIAIIAPNMYEWAVVLFAAAKAGLVLVNVNTTYQIHELEHCLNHTDCKVVIVSEQFSKQDYYTLLLKLAPELASSRFGHLKSARLPSLKHVISIGETTKPGTVRFVDLMESVTNEHLRALRCTSSKLQMDDAVNLQFTSGTTGKPKAAQLSHFNVVNNAYLVGRRLELHKQEEVICLNVPLIHCFGCIAGTISAAIFGSTAVMPAPSFNAAAALKCIAAEKCTFVYGTPTMYIDMLHHVEHGCYDVSSIRTAVVSGAPCPNHLTKDIMKKLNAKRIHVLYGTTETSPMIAANDPNEPVDQWITSVGRPLDHVEVKIVDDKNRIVPTNERGELCVRGYTVFMGYFKEDKKTKEAIRNGWYHTGDGAMMTEDGRVSILGRMRDVIVRGDEHVYPQEVEHFLYTHPAVQEVQASDHRMLANYTAYVAAKSQRRHTR</sequence>
<dbReference type="GO" id="GO:0031956">
    <property type="term" value="F:medium-chain fatty acid-CoA ligase activity"/>
    <property type="evidence" value="ECO:0007669"/>
    <property type="project" value="UniProtKB-EC"/>
</dbReference>
<feature type="region of interest" description="Disordered" evidence="8">
    <location>
        <begin position="174"/>
        <end position="196"/>
    </location>
</feature>
<evidence type="ECO:0000313" key="11">
    <source>
        <dbReference type="EMBL" id="KAH8022512.1"/>
    </source>
</evidence>
<evidence type="ECO:0000256" key="3">
    <source>
        <dbReference type="ARBA" id="ARBA00037247"/>
    </source>
</evidence>
<feature type="signal peptide" evidence="9">
    <location>
        <begin position="1"/>
        <end position="31"/>
    </location>
</feature>
<comment type="function">
    <text evidence="3">Acyl-CoA synthases catalyze the initial reaction in fatty acid metabolism, by forming a thioester with CoA. Has some preference toward medium-chain substrates. Plays a role in adipocyte differentiation.</text>
</comment>
<dbReference type="AlphaFoldDB" id="A0A9J6DKZ3"/>
<dbReference type="SUPFAM" id="SSF56801">
    <property type="entry name" value="Acetyl-CoA synthetase-like"/>
    <property type="match status" value="1"/>
</dbReference>
<gene>
    <name evidence="11" type="ORF">HPB51_025075</name>
</gene>
<dbReference type="Pfam" id="PF00501">
    <property type="entry name" value="AMP-binding"/>
    <property type="match status" value="1"/>
</dbReference>
<dbReference type="EC" id="6.2.1.2" evidence="4"/>
<dbReference type="GO" id="GO:0006631">
    <property type="term" value="P:fatty acid metabolic process"/>
    <property type="evidence" value="ECO:0007669"/>
    <property type="project" value="TreeGrafter"/>
</dbReference>
<evidence type="ECO:0000256" key="5">
    <source>
        <dbReference type="ARBA" id="ARBA00039638"/>
    </source>
</evidence>
<feature type="compositionally biased region" description="Acidic residues" evidence="8">
    <location>
        <begin position="174"/>
        <end position="183"/>
    </location>
</feature>
<evidence type="ECO:0000256" key="6">
    <source>
        <dbReference type="ARBA" id="ARBA00047319"/>
    </source>
</evidence>
<reference evidence="11" key="2">
    <citation type="submission" date="2021-09" db="EMBL/GenBank/DDBJ databases">
        <authorList>
            <person name="Jia N."/>
            <person name="Wang J."/>
            <person name="Shi W."/>
            <person name="Du L."/>
            <person name="Sun Y."/>
            <person name="Zhan W."/>
            <person name="Jiang J."/>
            <person name="Wang Q."/>
            <person name="Zhang B."/>
            <person name="Ji P."/>
            <person name="Sakyi L.B."/>
            <person name="Cui X."/>
            <person name="Yuan T."/>
            <person name="Jiang B."/>
            <person name="Yang W."/>
            <person name="Lam T.T.-Y."/>
            <person name="Chang Q."/>
            <person name="Ding S."/>
            <person name="Wang X."/>
            <person name="Zhu J."/>
            <person name="Ruan X."/>
            <person name="Zhao L."/>
            <person name="Wei J."/>
            <person name="Que T."/>
            <person name="Du C."/>
            <person name="Cheng J."/>
            <person name="Dai P."/>
            <person name="Han X."/>
            <person name="Huang E."/>
            <person name="Gao Y."/>
            <person name="Liu J."/>
            <person name="Shao H."/>
            <person name="Ye R."/>
            <person name="Li L."/>
            <person name="Wei W."/>
            <person name="Wang X."/>
            <person name="Wang C."/>
            <person name="Huo Q."/>
            <person name="Li W."/>
            <person name="Guo W."/>
            <person name="Chen H."/>
            <person name="Chen S."/>
            <person name="Zhou L."/>
            <person name="Zhou L."/>
            <person name="Ni X."/>
            <person name="Tian J."/>
            <person name="Zhou Y."/>
            <person name="Sheng Y."/>
            <person name="Liu T."/>
            <person name="Pan Y."/>
            <person name="Xia L."/>
            <person name="Li J."/>
            <person name="Zhao F."/>
            <person name="Cao W."/>
        </authorList>
    </citation>
    <scope>NUCLEOTIDE SEQUENCE</scope>
    <source>
        <strain evidence="11">Rmic-2018</strain>
        <tissue evidence="11">Larvae</tissue>
    </source>
</reference>
<comment type="caution">
    <text evidence="11">The sequence shown here is derived from an EMBL/GenBank/DDBJ whole genome shotgun (WGS) entry which is preliminary data.</text>
</comment>
<reference evidence="11" key="1">
    <citation type="journal article" date="2020" name="Cell">
        <title>Large-Scale Comparative Analyses of Tick Genomes Elucidate Their Genetic Diversity and Vector Capacities.</title>
        <authorList>
            <consortium name="Tick Genome and Microbiome Consortium (TIGMIC)"/>
            <person name="Jia N."/>
            <person name="Wang J."/>
            <person name="Shi W."/>
            <person name="Du L."/>
            <person name="Sun Y."/>
            <person name="Zhan W."/>
            <person name="Jiang J.F."/>
            <person name="Wang Q."/>
            <person name="Zhang B."/>
            <person name="Ji P."/>
            <person name="Bell-Sakyi L."/>
            <person name="Cui X.M."/>
            <person name="Yuan T.T."/>
            <person name="Jiang B.G."/>
            <person name="Yang W.F."/>
            <person name="Lam T.T."/>
            <person name="Chang Q.C."/>
            <person name="Ding S.J."/>
            <person name="Wang X.J."/>
            <person name="Zhu J.G."/>
            <person name="Ruan X.D."/>
            <person name="Zhao L."/>
            <person name="Wei J.T."/>
            <person name="Ye R.Z."/>
            <person name="Que T.C."/>
            <person name="Du C.H."/>
            <person name="Zhou Y.H."/>
            <person name="Cheng J.X."/>
            <person name="Dai P.F."/>
            <person name="Guo W.B."/>
            <person name="Han X.H."/>
            <person name="Huang E.J."/>
            <person name="Li L.F."/>
            <person name="Wei W."/>
            <person name="Gao Y.C."/>
            <person name="Liu J.Z."/>
            <person name="Shao H.Z."/>
            <person name="Wang X."/>
            <person name="Wang C.C."/>
            <person name="Yang T.C."/>
            <person name="Huo Q.B."/>
            <person name="Li W."/>
            <person name="Chen H.Y."/>
            <person name="Chen S.E."/>
            <person name="Zhou L.G."/>
            <person name="Ni X.B."/>
            <person name="Tian J.H."/>
            <person name="Sheng Y."/>
            <person name="Liu T."/>
            <person name="Pan Y.S."/>
            <person name="Xia L.Y."/>
            <person name="Li J."/>
            <person name="Zhao F."/>
            <person name="Cao W.C."/>
        </authorList>
    </citation>
    <scope>NUCLEOTIDE SEQUENCE</scope>
    <source>
        <strain evidence="11">Rmic-2018</strain>
    </source>
</reference>
<organism evidence="11 12">
    <name type="scientific">Rhipicephalus microplus</name>
    <name type="common">Cattle tick</name>
    <name type="synonym">Boophilus microplus</name>
    <dbReference type="NCBI Taxonomy" id="6941"/>
    <lineage>
        <taxon>Eukaryota</taxon>
        <taxon>Metazoa</taxon>
        <taxon>Ecdysozoa</taxon>
        <taxon>Arthropoda</taxon>
        <taxon>Chelicerata</taxon>
        <taxon>Arachnida</taxon>
        <taxon>Acari</taxon>
        <taxon>Parasitiformes</taxon>
        <taxon>Ixodida</taxon>
        <taxon>Ixodoidea</taxon>
        <taxon>Ixodidae</taxon>
        <taxon>Rhipicephalinae</taxon>
        <taxon>Rhipicephalus</taxon>
        <taxon>Boophilus</taxon>
    </lineage>
</organism>
<dbReference type="InterPro" id="IPR020845">
    <property type="entry name" value="AMP-binding_CS"/>
</dbReference>
<dbReference type="VEuPathDB" id="VectorBase:LOC119173899"/>
<evidence type="ECO:0000256" key="9">
    <source>
        <dbReference type="SAM" id="SignalP"/>
    </source>
</evidence>
<dbReference type="InterPro" id="IPR000873">
    <property type="entry name" value="AMP-dep_synth/lig_dom"/>
</dbReference>
<dbReference type="InterPro" id="IPR042099">
    <property type="entry name" value="ANL_N_sf"/>
</dbReference>
<dbReference type="GO" id="GO:0005509">
    <property type="term" value="F:calcium ion binding"/>
    <property type="evidence" value="ECO:0007669"/>
    <property type="project" value="InterPro"/>
</dbReference>
<comment type="catalytic activity">
    <reaction evidence="6">
        <text>octanoate + ATP + CoA = octanoyl-CoA + AMP + diphosphate</text>
        <dbReference type="Rhea" id="RHEA:33631"/>
        <dbReference type="ChEBI" id="CHEBI:25646"/>
        <dbReference type="ChEBI" id="CHEBI:30616"/>
        <dbReference type="ChEBI" id="CHEBI:33019"/>
        <dbReference type="ChEBI" id="CHEBI:57287"/>
        <dbReference type="ChEBI" id="CHEBI:57386"/>
        <dbReference type="ChEBI" id="CHEBI:456215"/>
    </reaction>
</comment>
<evidence type="ECO:0000313" key="12">
    <source>
        <dbReference type="Proteomes" id="UP000821866"/>
    </source>
</evidence>
<protein>
    <recommendedName>
        <fullName evidence="5">Medium-chain acyl-CoA ligase ACSF2, mitochondrial</fullName>
        <ecNumber evidence="4">6.2.1.2</ecNumber>
    </recommendedName>
</protein>
<dbReference type="Gene3D" id="1.10.238.10">
    <property type="entry name" value="EF-hand"/>
    <property type="match status" value="1"/>
</dbReference>
<dbReference type="Proteomes" id="UP000821866">
    <property type="component" value="Chromosome 7"/>
</dbReference>
<comment type="catalytic activity">
    <reaction evidence="7">
        <text>a medium-chain fatty acid + ATP + CoA = a medium-chain fatty acyl-CoA + AMP + diphosphate</text>
        <dbReference type="Rhea" id="RHEA:48340"/>
        <dbReference type="ChEBI" id="CHEBI:30616"/>
        <dbReference type="ChEBI" id="CHEBI:33019"/>
        <dbReference type="ChEBI" id="CHEBI:57287"/>
        <dbReference type="ChEBI" id="CHEBI:59558"/>
        <dbReference type="ChEBI" id="CHEBI:90546"/>
        <dbReference type="ChEBI" id="CHEBI:456215"/>
        <dbReference type="EC" id="6.2.1.2"/>
    </reaction>
</comment>
<accession>A0A9J6DKZ3</accession>
<keyword evidence="12" id="KW-1185">Reference proteome</keyword>
<keyword evidence="9" id="KW-0732">Signal</keyword>
<dbReference type="PANTHER" id="PTHR43201:SF5">
    <property type="entry name" value="MEDIUM-CHAIN ACYL-COA LIGASE ACSF2, MITOCHONDRIAL"/>
    <property type="match status" value="1"/>
</dbReference>
<dbReference type="PROSITE" id="PS00455">
    <property type="entry name" value="AMP_BINDING"/>
    <property type="match status" value="1"/>
</dbReference>
<dbReference type="VEuPathDB" id="VectorBase:LOC119174656"/>